<dbReference type="PROSITE" id="PS51832">
    <property type="entry name" value="HD_GYP"/>
    <property type="match status" value="1"/>
</dbReference>
<dbReference type="InterPro" id="IPR003607">
    <property type="entry name" value="HD/PDEase_dom"/>
</dbReference>
<reference evidence="2 3" key="1">
    <citation type="submission" date="2006-02" db="EMBL/GenBank/DDBJ databases">
        <authorList>
            <person name="Pinhassi J."/>
            <person name="Pedros-Alio C."/>
            <person name="Ferriera S."/>
            <person name="Johnson J."/>
            <person name="Kravitz S."/>
            <person name="Halpern A."/>
            <person name="Remington K."/>
            <person name="Beeson K."/>
            <person name="Tran B."/>
            <person name="Rogers Y.-H."/>
            <person name="Friedman R."/>
            <person name="Venter J.C."/>
        </authorList>
    </citation>
    <scope>NUCLEOTIDE SEQUENCE [LARGE SCALE GENOMIC DNA]</scope>
    <source>
        <strain evidence="2 3">MED297</strain>
    </source>
</reference>
<keyword evidence="3" id="KW-1185">Reference proteome</keyword>
<feature type="domain" description="HD-GYP" evidence="1">
    <location>
        <begin position="169"/>
        <end position="365"/>
    </location>
</feature>
<dbReference type="STRING" id="314283.MED297_06129"/>
<name>A4BDG0_9GAMM</name>
<evidence type="ECO:0000259" key="1">
    <source>
        <dbReference type="PROSITE" id="PS51832"/>
    </source>
</evidence>
<dbReference type="PANTHER" id="PTHR43155:SF2">
    <property type="entry name" value="CYCLIC DI-GMP PHOSPHODIESTERASE PA4108"/>
    <property type="match status" value="1"/>
</dbReference>
<evidence type="ECO:0000313" key="2">
    <source>
        <dbReference type="EMBL" id="EAR09904.1"/>
    </source>
</evidence>
<dbReference type="CDD" id="cd00077">
    <property type="entry name" value="HDc"/>
    <property type="match status" value="1"/>
</dbReference>
<gene>
    <name evidence="2" type="ORF">MED297_06129</name>
</gene>
<dbReference type="RefSeq" id="WP_008048461.1">
    <property type="nucleotide sequence ID" value="NZ_CH724155.1"/>
</dbReference>
<organism evidence="2 3">
    <name type="scientific">Reinekea blandensis MED297</name>
    <dbReference type="NCBI Taxonomy" id="314283"/>
    <lineage>
        <taxon>Bacteria</taxon>
        <taxon>Pseudomonadati</taxon>
        <taxon>Pseudomonadota</taxon>
        <taxon>Gammaproteobacteria</taxon>
        <taxon>Oceanospirillales</taxon>
        <taxon>Saccharospirillaceae</taxon>
        <taxon>Reinekea</taxon>
    </lineage>
</organism>
<comment type="caution">
    <text evidence="2">The sequence shown here is derived from an EMBL/GenBank/DDBJ whole genome shotgun (WGS) entry which is preliminary data.</text>
</comment>
<dbReference type="Pfam" id="PF13487">
    <property type="entry name" value="HD_5"/>
    <property type="match status" value="1"/>
</dbReference>
<dbReference type="SUPFAM" id="SSF109604">
    <property type="entry name" value="HD-domain/PDEase-like"/>
    <property type="match status" value="1"/>
</dbReference>
<dbReference type="GO" id="GO:0008081">
    <property type="term" value="F:phosphoric diester hydrolase activity"/>
    <property type="evidence" value="ECO:0007669"/>
    <property type="project" value="UniProtKB-ARBA"/>
</dbReference>
<protein>
    <submittedName>
        <fullName evidence="2">Putative HD-GYP domain containing protein</fullName>
    </submittedName>
</protein>
<proteinExistence type="predicted"/>
<dbReference type="SMART" id="SM00471">
    <property type="entry name" value="HDc"/>
    <property type="match status" value="1"/>
</dbReference>
<accession>A4BDG0</accession>
<dbReference type="EMBL" id="AAOE01000007">
    <property type="protein sequence ID" value="EAR09904.1"/>
    <property type="molecule type" value="Genomic_DNA"/>
</dbReference>
<dbReference type="Pfam" id="PF11871">
    <property type="entry name" value="DUF3391"/>
    <property type="match status" value="1"/>
</dbReference>
<dbReference type="HOGENOM" id="CLU_000445_92_1_6"/>
<dbReference type="AlphaFoldDB" id="A4BDG0"/>
<dbReference type="InterPro" id="IPR021812">
    <property type="entry name" value="DUF3391"/>
</dbReference>
<dbReference type="Proteomes" id="UP000005953">
    <property type="component" value="Unassembled WGS sequence"/>
</dbReference>
<evidence type="ECO:0000313" key="3">
    <source>
        <dbReference type="Proteomes" id="UP000005953"/>
    </source>
</evidence>
<dbReference type="Gene3D" id="1.10.3210.10">
    <property type="entry name" value="Hypothetical protein af1432"/>
    <property type="match status" value="1"/>
</dbReference>
<sequence length="430" mass="48223">MRHFVASNRGMEPEFPITSRLSSIENCGLIKKISIDHLKPGMYVADLNNQWVPKNNASRSGLIKYQATIDKVRALGVKELYIDTSKGLDSPEGEPVDAIKQLQAEQFDSIVIQSGAQASARPSVEQEHERANRSYQQAKSLISDILEDAKKGNSVDAEAVDETAAELITSLNANENALACLSHIRSKDQYLLEHSVNVGILLGTFGRARRLDESTLHQLVAGGLLHDIGKILVPDQILHKPGRLEAEEWEEMKRHVDYGEEILDKTAGLSDLTRSICRLHHERLDGTGYPRMLKDKDINIYGRMSAICDVYDAITADRVYHAGMSPNDALKKLIEWSIFHLDKELVYDFIRCLSVYPVGTLVELSNHRAGVVIEANRRQPKQPRVRVFYNTQHQHQIEPQVVNLADAKAKVDIINTLDARALKLDITPFL</sequence>
<dbReference type="PANTHER" id="PTHR43155">
    <property type="entry name" value="CYCLIC DI-GMP PHOSPHODIESTERASE PA4108-RELATED"/>
    <property type="match status" value="1"/>
</dbReference>
<dbReference type="InterPro" id="IPR037522">
    <property type="entry name" value="HD_GYP_dom"/>
</dbReference>